<keyword evidence="2" id="KW-1185">Reference proteome</keyword>
<dbReference type="Proteomes" id="UP000032142">
    <property type="component" value="Unassembled WGS sequence"/>
</dbReference>
<proteinExistence type="predicted"/>
<sequence length="14" mass="1511">MAHARVAYSCTTLS</sequence>
<gene>
    <name evidence="1" type="ORF">F383_36800</name>
</gene>
<accession>A0A0B0NEC3</accession>
<reference evidence="2" key="1">
    <citation type="submission" date="2014-09" db="EMBL/GenBank/DDBJ databases">
        <authorList>
            <person name="Mudge J."/>
            <person name="Ramaraj T."/>
            <person name="Lindquist I.E."/>
            <person name="Bharti A.K."/>
            <person name="Sundararajan A."/>
            <person name="Cameron C.T."/>
            <person name="Woodward J.E."/>
            <person name="May G.D."/>
            <person name="Brubaker C."/>
            <person name="Broadhvest J."/>
            <person name="Wilkins T.A."/>
        </authorList>
    </citation>
    <scope>NUCLEOTIDE SEQUENCE</scope>
    <source>
        <strain evidence="2">cv. AKA8401</strain>
    </source>
</reference>
<evidence type="ECO:0000313" key="1">
    <source>
        <dbReference type="EMBL" id="KHG09341.1"/>
    </source>
</evidence>
<evidence type="ECO:0000313" key="2">
    <source>
        <dbReference type="Proteomes" id="UP000032142"/>
    </source>
</evidence>
<dbReference type="EMBL" id="KN390507">
    <property type="protein sequence ID" value="KHG09341.1"/>
    <property type="molecule type" value="Genomic_DNA"/>
</dbReference>
<protein>
    <submittedName>
        <fullName evidence="1">Uncharacterized protein</fullName>
    </submittedName>
</protein>
<name>A0A0B0NEC3_GOSAR</name>
<organism evidence="1 2">
    <name type="scientific">Gossypium arboreum</name>
    <name type="common">Tree cotton</name>
    <name type="synonym">Gossypium nanking</name>
    <dbReference type="NCBI Taxonomy" id="29729"/>
    <lineage>
        <taxon>Eukaryota</taxon>
        <taxon>Viridiplantae</taxon>
        <taxon>Streptophyta</taxon>
        <taxon>Embryophyta</taxon>
        <taxon>Tracheophyta</taxon>
        <taxon>Spermatophyta</taxon>
        <taxon>Magnoliopsida</taxon>
        <taxon>eudicotyledons</taxon>
        <taxon>Gunneridae</taxon>
        <taxon>Pentapetalae</taxon>
        <taxon>rosids</taxon>
        <taxon>malvids</taxon>
        <taxon>Malvales</taxon>
        <taxon>Malvaceae</taxon>
        <taxon>Malvoideae</taxon>
        <taxon>Gossypium</taxon>
    </lineage>
</organism>